<keyword evidence="4 8" id="KW-0812">Transmembrane</keyword>
<evidence type="ECO:0000313" key="10">
    <source>
        <dbReference type="EMBL" id="MCP2730080.1"/>
    </source>
</evidence>
<evidence type="ECO:0000256" key="4">
    <source>
        <dbReference type="ARBA" id="ARBA00022692"/>
    </source>
</evidence>
<evidence type="ECO:0000313" key="11">
    <source>
        <dbReference type="Proteomes" id="UP001204953"/>
    </source>
</evidence>
<evidence type="ECO:0000256" key="1">
    <source>
        <dbReference type="ARBA" id="ARBA00004141"/>
    </source>
</evidence>
<dbReference type="GO" id="GO:0016020">
    <property type="term" value="C:membrane"/>
    <property type="evidence" value="ECO:0007669"/>
    <property type="project" value="UniProtKB-SubCell"/>
</dbReference>
<feature type="transmembrane region" description="Helical" evidence="8">
    <location>
        <begin position="331"/>
        <end position="352"/>
    </location>
</feature>
<evidence type="ECO:0000256" key="3">
    <source>
        <dbReference type="ARBA" id="ARBA00022448"/>
    </source>
</evidence>
<feature type="transmembrane region" description="Helical" evidence="8">
    <location>
        <begin position="358"/>
        <end position="376"/>
    </location>
</feature>
<evidence type="ECO:0000256" key="5">
    <source>
        <dbReference type="ARBA" id="ARBA00022989"/>
    </source>
</evidence>
<evidence type="ECO:0000256" key="2">
    <source>
        <dbReference type="ARBA" id="ARBA00005887"/>
    </source>
</evidence>
<comment type="similarity">
    <text evidence="2">Belongs to the ammonia transporter channel (TC 1.A.11.2) family.</text>
</comment>
<evidence type="ECO:0000256" key="6">
    <source>
        <dbReference type="ARBA" id="ARBA00023136"/>
    </source>
</evidence>
<feature type="transmembrane region" description="Helical" evidence="8">
    <location>
        <begin position="388"/>
        <end position="406"/>
    </location>
</feature>
<dbReference type="PROSITE" id="PS01219">
    <property type="entry name" value="AMMONIUM_TRANSP"/>
    <property type="match status" value="1"/>
</dbReference>
<name>A0AAE3KN19_9CYAN</name>
<dbReference type="Pfam" id="PF00909">
    <property type="entry name" value="Ammonium_transp"/>
    <property type="match status" value="1"/>
</dbReference>
<feature type="transmembrane region" description="Helical" evidence="8">
    <location>
        <begin position="300"/>
        <end position="324"/>
    </location>
</feature>
<evidence type="ECO:0000259" key="9">
    <source>
        <dbReference type="Pfam" id="PF00909"/>
    </source>
</evidence>
<dbReference type="GO" id="GO:0008519">
    <property type="term" value="F:ammonium channel activity"/>
    <property type="evidence" value="ECO:0007669"/>
    <property type="project" value="InterPro"/>
</dbReference>
<comment type="subcellular location">
    <subcellularLocation>
        <location evidence="1">Membrane</location>
        <topology evidence="1">Multi-pass membrane protein</topology>
    </subcellularLocation>
</comment>
<keyword evidence="3" id="KW-0813">Transport</keyword>
<dbReference type="PANTHER" id="PTHR11730">
    <property type="entry name" value="AMMONIUM TRANSPORTER"/>
    <property type="match status" value="1"/>
</dbReference>
<feature type="transmembrane region" description="Helical" evidence="8">
    <location>
        <begin position="155"/>
        <end position="174"/>
    </location>
</feature>
<comment type="caution">
    <text evidence="10">The sequence shown here is derived from an EMBL/GenBank/DDBJ whole genome shotgun (WGS) entry which is preliminary data.</text>
</comment>
<keyword evidence="6 8" id="KW-0472">Membrane</keyword>
<keyword evidence="11" id="KW-1185">Reference proteome</keyword>
<protein>
    <submittedName>
        <fullName evidence="10">Ammonium transporter</fullName>
    </submittedName>
</protein>
<dbReference type="Gene3D" id="1.10.3430.10">
    <property type="entry name" value="Ammonium transporter AmtB like domains"/>
    <property type="match status" value="1"/>
</dbReference>
<dbReference type="EMBL" id="JAMZMM010000167">
    <property type="protein sequence ID" value="MCP2730080.1"/>
    <property type="molecule type" value="Genomic_DNA"/>
</dbReference>
<evidence type="ECO:0000256" key="8">
    <source>
        <dbReference type="SAM" id="Phobius"/>
    </source>
</evidence>
<dbReference type="RefSeq" id="WP_254012847.1">
    <property type="nucleotide sequence ID" value="NZ_JAMZMM010000167.1"/>
</dbReference>
<keyword evidence="5 8" id="KW-1133">Transmembrane helix</keyword>
<sequence>MPKQGCQKSSRQKSQWWRWYKCLPLVTAIILMWISVAAAQSPNSVTSDVNQNTQWTLLTGCLVFFMNAGFTMLETGFCRSSSTITVLAKNLIVFAIATSAFWILGFGFMFGDGNPFIGTNGFLLIGSDNSPLIEDNYQGIFHSLSWANIPLNAKFFFQLTFAGAAATIVSGAVAERIKFSAFVTFSFFFVLSYSITGHWVWGDGFLSKLGFRDFAGSTVVHSVGGWAALMGTLFLKQRLGKYRNFAYQERRIAKQTSYYGKKIVSMKPYNLSIATLGCFILWLGWFGFNAGSTLTADAEAISHILLATLMAGAMGGISATFTAWQFYEKPSLSFIINGILAGCVSITAPCAFVSIPSAALIGLCGGFIVVFATIILDKCQIDDPVGAVPVHLCCGIWGTLAVGLFSQNPGSYPWYNSVTCPNKAGLFFNLNEGIEQLFAQIIGIITVGGFTVIFSTLIWLGVSYFICIISPEVKPPYTPLKGLRVSRKEEILGVDNLFTEGEDIMSLKRKRRRR</sequence>
<gene>
    <name evidence="10" type="ORF">NJ959_16740</name>
</gene>
<reference evidence="10" key="1">
    <citation type="submission" date="2022-06" db="EMBL/GenBank/DDBJ databases">
        <title>New cyanobacteria of genus Symplocastrum in benthos of Lake Baikal.</title>
        <authorList>
            <person name="Sorokovikova E."/>
            <person name="Tikhonova I."/>
            <person name="Krasnopeev A."/>
            <person name="Evseev P."/>
            <person name="Gladkikh A."/>
            <person name="Belykh O."/>
        </authorList>
    </citation>
    <scope>NUCLEOTIDE SEQUENCE</scope>
    <source>
        <strain evidence="10">BBK-W-15</strain>
    </source>
</reference>
<feature type="transmembrane region" description="Helical" evidence="8">
    <location>
        <begin position="437"/>
        <end position="467"/>
    </location>
</feature>
<feature type="transmembrane region" description="Helical" evidence="8">
    <location>
        <begin position="269"/>
        <end position="288"/>
    </location>
</feature>
<feature type="transmembrane region" description="Helical" evidence="8">
    <location>
        <begin position="181"/>
        <end position="202"/>
    </location>
</feature>
<feature type="transmembrane region" description="Helical" evidence="8">
    <location>
        <begin position="90"/>
        <end position="110"/>
    </location>
</feature>
<dbReference type="InterPro" id="IPR018047">
    <property type="entry name" value="Ammonium_transpt_CS"/>
</dbReference>
<keyword evidence="7" id="KW-0924">Ammonia transport</keyword>
<organism evidence="10 11">
    <name type="scientific">Limnofasciculus baicalensis BBK-W-15</name>
    <dbReference type="NCBI Taxonomy" id="2699891"/>
    <lineage>
        <taxon>Bacteria</taxon>
        <taxon>Bacillati</taxon>
        <taxon>Cyanobacteriota</taxon>
        <taxon>Cyanophyceae</taxon>
        <taxon>Coleofasciculales</taxon>
        <taxon>Coleofasciculaceae</taxon>
        <taxon>Limnofasciculus</taxon>
        <taxon>Limnofasciculus baicalensis</taxon>
    </lineage>
</organism>
<feature type="domain" description="Ammonium transporter AmtB-like" evidence="9">
    <location>
        <begin position="55"/>
        <end position="467"/>
    </location>
</feature>
<proteinExistence type="inferred from homology"/>
<dbReference type="InterPro" id="IPR024041">
    <property type="entry name" value="NH4_transpt_AmtB-like_dom"/>
</dbReference>
<accession>A0AAE3KN19</accession>
<dbReference type="InterPro" id="IPR029020">
    <property type="entry name" value="Ammonium/urea_transptr"/>
</dbReference>
<dbReference type="AlphaFoldDB" id="A0AAE3KN19"/>
<evidence type="ECO:0000256" key="7">
    <source>
        <dbReference type="ARBA" id="ARBA00023177"/>
    </source>
</evidence>
<feature type="transmembrane region" description="Helical" evidence="8">
    <location>
        <begin position="214"/>
        <end position="235"/>
    </location>
</feature>
<dbReference type="SUPFAM" id="SSF111352">
    <property type="entry name" value="Ammonium transporter"/>
    <property type="match status" value="1"/>
</dbReference>
<dbReference type="GO" id="GO:0097272">
    <property type="term" value="P:ammonium homeostasis"/>
    <property type="evidence" value="ECO:0007669"/>
    <property type="project" value="TreeGrafter"/>
</dbReference>
<dbReference type="Proteomes" id="UP001204953">
    <property type="component" value="Unassembled WGS sequence"/>
</dbReference>
<dbReference type="PANTHER" id="PTHR11730:SF89">
    <property type="entry name" value="AMMONIUM TRANSPORTER SLL0108-RELATED"/>
    <property type="match status" value="1"/>
</dbReference>
<feature type="transmembrane region" description="Helical" evidence="8">
    <location>
        <begin position="55"/>
        <end position="78"/>
    </location>
</feature>